<dbReference type="SUPFAM" id="SSF52540">
    <property type="entry name" value="P-loop containing nucleoside triphosphate hydrolases"/>
    <property type="match status" value="1"/>
</dbReference>
<evidence type="ECO:0000256" key="3">
    <source>
        <dbReference type="ARBA" id="ARBA00022806"/>
    </source>
</evidence>
<keyword evidence="1 7" id="KW-0547">Nucleotide-binding</keyword>
<feature type="domain" description="Helicase C-terminal" evidence="11">
    <location>
        <begin position="459"/>
        <end position="625"/>
    </location>
</feature>
<evidence type="ECO:0000256" key="5">
    <source>
        <dbReference type="ARBA" id="ARBA00022884"/>
    </source>
</evidence>
<sequence length="725" mass="80176">MSLLRRLKRRSSSSGAKRSKKTSQAWMPLAVEELEGGAAGQLLGVEVLEPSNDEYDKLIHALKPTTTTPPTDEEGAQGAIKGILKRKLPEDQTEGDDDIITDRRKKKKNKQQQHTTPAPATDVPTDRIEDLSGMNEWKAISSSLPDQVLMGLKGLGFTTPTSIQRYSIPPALLPLGKDVLAAAETGSGKTLAYGIPLLTNILYMQSSSSSAAAVDENNSDGRRKLDALIVVPTRELAMQVHSHLLKAGRYIPHLLIAPMVGGMSIQKQHRLINKVPNIIVATPGRLAALLGCATIKSSADVLDRADTEIQASDKLRKELLPQLRTIVLDEADRLVADEGHFKDLSRVLDAVYTTTQANKIQHLVFSATLATESSHITGIVSKREKKRIERSRRVAGDKITRLLSKLRLRGENHREVIDLTKEGNVVVPSNETSSSSSSTTLLPDTLTFEEIRVSVDKDREAALVYYLHKRFGPGHDDNEHASTKHGAGGKIIMFVNSISYVYRLSSILSLATPDKVNVCGMHSDLKQKDRLKKLEKFRNSRCGVLVTTDLAARGLDLPDVDTVIHVNCPRVLELFIHRSGRTARAGRKGNCIIIRTPCEDGAWRRTLEAVNVTANDIIVNSRDISFIKHLLLVVNDYEGAQHREQRDNKEKAWMRKMAQDADLPLSDIDDDNADDDEDDEDEFQGLGRRVSTKGSDKRSKQLSEIKDLLATPLPSLRRGNIRSKR</sequence>
<dbReference type="SMART" id="SM00490">
    <property type="entry name" value="HELICc"/>
    <property type="match status" value="1"/>
</dbReference>
<dbReference type="EMBL" id="JABANP010000096">
    <property type="protein sequence ID" value="KAF4690568.1"/>
    <property type="molecule type" value="Genomic_DNA"/>
</dbReference>
<dbReference type="Gene3D" id="3.40.50.300">
    <property type="entry name" value="P-loop containing nucleotide triphosphate hydrolases"/>
    <property type="match status" value="2"/>
</dbReference>
<dbReference type="PROSITE" id="PS51192">
    <property type="entry name" value="HELICASE_ATP_BIND_1"/>
    <property type="match status" value="1"/>
</dbReference>
<evidence type="ECO:0000256" key="1">
    <source>
        <dbReference type="ARBA" id="ARBA00022741"/>
    </source>
</evidence>
<dbReference type="GO" id="GO:0016787">
    <property type="term" value="F:hydrolase activity"/>
    <property type="evidence" value="ECO:0007669"/>
    <property type="project" value="UniProtKB-KW"/>
</dbReference>
<gene>
    <name evidence="13" type="primary">MAK5</name>
    <name evidence="13" type="ORF">FOZ60_017177</name>
</gene>
<evidence type="ECO:0000256" key="7">
    <source>
        <dbReference type="RuleBase" id="RU000492"/>
    </source>
</evidence>
<dbReference type="PROSITE" id="PS51194">
    <property type="entry name" value="HELICASE_CTER"/>
    <property type="match status" value="1"/>
</dbReference>
<keyword evidence="4 7" id="KW-0067">ATP-binding</keyword>
<dbReference type="SMART" id="SM00487">
    <property type="entry name" value="DEXDc"/>
    <property type="match status" value="1"/>
</dbReference>
<evidence type="ECO:0000256" key="4">
    <source>
        <dbReference type="ARBA" id="ARBA00022840"/>
    </source>
</evidence>
<comment type="similarity">
    <text evidence="7">Belongs to the DEAD box helicase family.</text>
</comment>
<keyword evidence="2 7" id="KW-0378">Hydrolase</keyword>
<dbReference type="Pfam" id="PF00271">
    <property type="entry name" value="Helicase_C"/>
    <property type="match status" value="1"/>
</dbReference>
<evidence type="ECO:0000256" key="9">
    <source>
        <dbReference type="SAM" id="MobiDB-lite"/>
    </source>
</evidence>
<feature type="domain" description="Helicase ATP-binding" evidence="10">
    <location>
        <begin position="170"/>
        <end position="387"/>
    </location>
</feature>
<dbReference type="InterPro" id="IPR001650">
    <property type="entry name" value="Helicase_C-like"/>
</dbReference>
<feature type="domain" description="DEAD-box RNA helicase Q" evidence="12">
    <location>
        <begin position="137"/>
        <end position="165"/>
    </location>
</feature>
<reference evidence="13 14" key="1">
    <citation type="submission" date="2020-04" db="EMBL/GenBank/DDBJ databases">
        <title>Perkinsus olseni comparative genomics.</title>
        <authorList>
            <person name="Bogema D.R."/>
        </authorList>
    </citation>
    <scope>NUCLEOTIDE SEQUENCE [LARGE SCALE GENOMIC DNA]</scope>
    <source>
        <strain evidence="13">00978-12</strain>
    </source>
</reference>
<feature type="compositionally biased region" description="Basic residues" evidence="9">
    <location>
        <begin position="1"/>
        <end position="21"/>
    </location>
</feature>
<dbReference type="InterPro" id="IPR027417">
    <property type="entry name" value="P-loop_NTPase"/>
</dbReference>
<keyword evidence="3 7" id="KW-0347">Helicase</keyword>
<dbReference type="CDD" id="cd18787">
    <property type="entry name" value="SF2_C_DEAD"/>
    <property type="match status" value="1"/>
</dbReference>
<protein>
    <recommendedName>
        <fullName evidence="8">ATP-dependent RNA helicase</fullName>
        <ecNumber evidence="8">3.6.4.13</ecNumber>
    </recommendedName>
</protein>
<dbReference type="GO" id="GO:0005524">
    <property type="term" value="F:ATP binding"/>
    <property type="evidence" value="ECO:0007669"/>
    <property type="project" value="UniProtKB-UniRule"/>
</dbReference>
<organism evidence="13 14">
    <name type="scientific">Perkinsus olseni</name>
    <name type="common">Perkinsus atlanticus</name>
    <dbReference type="NCBI Taxonomy" id="32597"/>
    <lineage>
        <taxon>Eukaryota</taxon>
        <taxon>Sar</taxon>
        <taxon>Alveolata</taxon>
        <taxon>Perkinsozoa</taxon>
        <taxon>Perkinsea</taxon>
        <taxon>Perkinsida</taxon>
        <taxon>Perkinsidae</taxon>
        <taxon>Perkinsus</taxon>
    </lineage>
</organism>
<name>A0A7J6P381_PEROL</name>
<dbReference type="InterPro" id="IPR011545">
    <property type="entry name" value="DEAD/DEAH_box_helicase_dom"/>
</dbReference>
<comment type="catalytic activity">
    <reaction evidence="8">
        <text>ATP + H2O = ADP + phosphate + H(+)</text>
        <dbReference type="Rhea" id="RHEA:13065"/>
        <dbReference type="ChEBI" id="CHEBI:15377"/>
        <dbReference type="ChEBI" id="CHEBI:15378"/>
        <dbReference type="ChEBI" id="CHEBI:30616"/>
        <dbReference type="ChEBI" id="CHEBI:43474"/>
        <dbReference type="ChEBI" id="CHEBI:456216"/>
        <dbReference type="EC" id="3.6.4.13"/>
    </reaction>
</comment>
<dbReference type="EC" id="3.6.4.13" evidence="8"/>
<accession>A0A7J6P381</accession>
<dbReference type="InterPro" id="IPR014001">
    <property type="entry name" value="Helicase_ATP-bd"/>
</dbReference>
<proteinExistence type="inferred from homology"/>
<dbReference type="Proteomes" id="UP000541610">
    <property type="component" value="Unassembled WGS sequence"/>
</dbReference>
<dbReference type="Pfam" id="PF00270">
    <property type="entry name" value="DEAD"/>
    <property type="match status" value="1"/>
</dbReference>
<evidence type="ECO:0000256" key="8">
    <source>
        <dbReference type="RuleBase" id="RU365068"/>
    </source>
</evidence>
<dbReference type="GO" id="GO:0003724">
    <property type="term" value="F:RNA helicase activity"/>
    <property type="evidence" value="ECO:0007669"/>
    <property type="project" value="UniProtKB-EC"/>
</dbReference>
<dbReference type="InterPro" id="IPR000629">
    <property type="entry name" value="RNA-helicase_DEAD-box_CS"/>
</dbReference>
<feature type="region of interest" description="Disordered" evidence="9">
    <location>
        <begin position="1"/>
        <end position="25"/>
    </location>
</feature>
<feature type="region of interest" description="Disordered" evidence="9">
    <location>
        <begin position="664"/>
        <end position="703"/>
    </location>
</feature>
<dbReference type="PANTHER" id="PTHR24031">
    <property type="entry name" value="RNA HELICASE"/>
    <property type="match status" value="1"/>
</dbReference>
<keyword evidence="5 8" id="KW-0694">RNA-binding</keyword>
<dbReference type="PROSITE" id="PS51195">
    <property type="entry name" value="Q_MOTIF"/>
    <property type="match status" value="1"/>
</dbReference>
<dbReference type="PROSITE" id="PS00039">
    <property type="entry name" value="DEAD_ATP_HELICASE"/>
    <property type="match status" value="1"/>
</dbReference>
<comment type="function">
    <text evidence="8">RNA helicase.</text>
</comment>
<dbReference type="InterPro" id="IPR014014">
    <property type="entry name" value="RNA_helicase_DEAD_Q_motif"/>
</dbReference>
<evidence type="ECO:0000256" key="6">
    <source>
        <dbReference type="PROSITE-ProRule" id="PRU00552"/>
    </source>
</evidence>
<feature type="compositionally biased region" description="Acidic residues" evidence="9">
    <location>
        <begin position="667"/>
        <end position="683"/>
    </location>
</feature>
<evidence type="ECO:0000259" key="10">
    <source>
        <dbReference type="PROSITE" id="PS51192"/>
    </source>
</evidence>
<dbReference type="GO" id="GO:0003723">
    <property type="term" value="F:RNA binding"/>
    <property type="evidence" value="ECO:0007669"/>
    <property type="project" value="UniProtKB-UniRule"/>
</dbReference>
<evidence type="ECO:0000259" key="12">
    <source>
        <dbReference type="PROSITE" id="PS51195"/>
    </source>
</evidence>
<evidence type="ECO:0000256" key="2">
    <source>
        <dbReference type="ARBA" id="ARBA00022801"/>
    </source>
</evidence>
<feature type="short sequence motif" description="Q motif" evidence="6">
    <location>
        <begin position="137"/>
        <end position="165"/>
    </location>
</feature>
<evidence type="ECO:0000313" key="14">
    <source>
        <dbReference type="Proteomes" id="UP000541610"/>
    </source>
</evidence>
<comment type="domain">
    <text evidence="8">The Q motif is unique to and characteristic of the DEAD box family of RNA helicases and controls ATP binding and hydrolysis.</text>
</comment>
<dbReference type="OrthoDB" id="4310724at2759"/>
<comment type="caution">
    <text evidence="13">The sequence shown here is derived from an EMBL/GenBank/DDBJ whole genome shotgun (WGS) entry which is preliminary data.</text>
</comment>
<feature type="region of interest" description="Disordered" evidence="9">
    <location>
        <begin position="82"/>
        <end position="127"/>
    </location>
</feature>
<dbReference type="AlphaFoldDB" id="A0A7J6P381"/>
<feature type="compositionally biased region" description="Basic and acidic residues" evidence="9">
    <location>
        <begin position="694"/>
        <end position="703"/>
    </location>
</feature>
<evidence type="ECO:0000313" key="13">
    <source>
        <dbReference type="EMBL" id="KAF4690568.1"/>
    </source>
</evidence>
<evidence type="ECO:0000259" key="11">
    <source>
        <dbReference type="PROSITE" id="PS51194"/>
    </source>
</evidence>
<feature type="compositionally biased region" description="Low complexity" evidence="9">
    <location>
        <begin position="112"/>
        <end position="123"/>
    </location>
</feature>